<dbReference type="EMBL" id="FNGY01000002">
    <property type="protein sequence ID" value="SDL83741.1"/>
    <property type="molecule type" value="Genomic_DNA"/>
</dbReference>
<gene>
    <name evidence="1" type="ORF">SAMN05421820_102272</name>
</gene>
<protein>
    <submittedName>
        <fullName evidence="1">Nucleotide-binding universal stress protein, UspA family</fullName>
    </submittedName>
</protein>
<dbReference type="OrthoDB" id="789733at2"/>
<dbReference type="Proteomes" id="UP000183200">
    <property type="component" value="Unassembled WGS sequence"/>
</dbReference>
<name>A0A1G9NBS3_9SPHI</name>
<dbReference type="InterPro" id="IPR014729">
    <property type="entry name" value="Rossmann-like_a/b/a_fold"/>
</dbReference>
<accession>A0A1G9NBS3</accession>
<dbReference type="RefSeq" id="WP_074605166.1">
    <property type="nucleotide sequence ID" value="NZ_FNGY01000002.1"/>
</dbReference>
<evidence type="ECO:0000313" key="2">
    <source>
        <dbReference type="Proteomes" id="UP000183200"/>
    </source>
</evidence>
<evidence type="ECO:0000313" key="1">
    <source>
        <dbReference type="EMBL" id="SDL83741.1"/>
    </source>
</evidence>
<sequence>MKTILVLTDFSKNALIAAEEAALLAGRLNANLLLVYTDYGIPVSTFYPGIFHGGGDHSWELHCEREMNKIKNHLSRLFSLIDSNQCRPIISSRVSQGDLTGQVVNLLKDGNIALMAIGAATGIKTYPILSETEVYSMIETVGCRVLTFPENGTISVLDRMLFAKHFREADVFATEYLVELGKLFEDQLEVENEILC</sequence>
<keyword evidence="2" id="KW-1185">Reference proteome</keyword>
<proteinExistence type="predicted"/>
<organism evidence="1 2">
    <name type="scientific">Pedobacter steynii</name>
    <dbReference type="NCBI Taxonomy" id="430522"/>
    <lineage>
        <taxon>Bacteria</taxon>
        <taxon>Pseudomonadati</taxon>
        <taxon>Bacteroidota</taxon>
        <taxon>Sphingobacteriia</taxon>
        <taxon>Sphingobacteriales</taxon>
        <taxon>Sphingobacteriaceae</taxon>
        <taxon>Pedobacter</taxon>
    </lineage>
</organism>
<reference evidence="2" key="1">
    <citation type="submission" date="2016-10" db="EMBL/GenBank/DDBJ databases">
        <authorList>
            <person name="Varghese N."/>
            <person name="Submissions S."/>
        </authorList>
    </citation>
    <scope>NUCLEOTIDE SEQUENCE [LARGE SCALE GENOMIC DNA]</scope>
    <source>
        <strain evidence="2">DSM 19110</strain>
    </source>
</reference>
<dbReference type="Gene3D" id="3.40.50.620">
    <property type="entry name" value="HUPs"/>
    <property type="match status" value="1"/>
</dbReference>
<dbReference type="AlphaFoldDB" id="A0A1G9NBS3"/>
<dbReference type="SUPFAM" id="SSF52402">
    <property type="entry name" value="Adenine nucleotide alpha hydrolases-like"/>
    <property type="match status" value="1"/>
</dbReference>